<dbReference type="EMBL" id="CAJVQA010043272">
    <property type="protein sequence ID" value="CAG8815621.1"/>
    <property type="molecule type" value="Genomic_DNA"/>
</dbReference>
<protein>
    <submittedName>
        <fullName evidence="1">4952_t:CDS:1</fullName>
    </submittedName>
</protein>
<comment type="caution">
    <text evidence="1">The sequence shown here is derived from an EMBL/GenBank/DDBJ whole genome shotgun (WGS) entry which is preliminary data.</text>
</comment>
<gene>
    <name evidence="1" type="ORF">CPELLU_LOCUS19156</name>
</gene>
<organism evidence="1 2">
    <name type="scientific">Cetraspora pellucida</name>
    <dbReference type="NCBI Taxonomy" id="1433469"/>
    <lineage>
        <taxon>Eukaryota</taxon>
        <taxon>Fungi</taxon>
        <taxon>Fungi incertae sedis</taxon>
        <taxon>Mucoromycota</taxon>
        <taxon>Glomeromycotina</taxon>
        <taxon>Glomeromycetes</taxon>
        <taxon>Diversisporales</taxon>
        <taxon>Gigasporaceae</taxon>
        <taxon>Cetraspora</taxon>
    </lineage>
</organism>
<dbReference type="Proteomes" id="UP000789759">
    <property type="component" value="Unassembled WGS sequence"/>
</dbReference>
<dbReference type="OrthoDB" id="2481106at2759"/>
<evidence type="ECO:0000313" key="1">
    <source>
        <dbReference type="EMBL" id="CAG8815621.1"/>
    </source>
</evidence>
<proteinExistence type="predicted"/>
<sequence length="314" mass="36847">MSLYCNICDIKNDHKTISCLKTQCKICQGYGHINIYCPTMPCRVCNVQTHILSSCKYENVYSKNFIYSKTKNGFLGCGCLQERILSRRKEIKEYQPLMSKGRIYHCCKCADNISVEKIIEDNNIFYCKGCYKVFIENLPNNDQRKIEYMQSSEYQRDIVICRLCNKTHHRVYFVEGAGDFCDRHHQIAYLVSEDIENPNKSLWTRIIHRTESSRTKMSAYPLNQSAIMRIVLRYKNAISITFEEALKEQIGDIWNSAGTTDDNDDWNAEDYRFTRVIDNLNISSEQELEKQRLRKLILESFDFSSNIDIEEILN</sequence>
<accession>A0A9N9KA20</accession>
<reference evidence="1" key="1">
    <citation type="submission" date="2021-06" db="EMBL/GenBank/DDBJ databases">
        <authorList>
            <person name="Kallberg Y."/>
            <person name="Tangrot J."/>
            <person name="Rosling A."/>
        </authorList>
    </citation>
    <scope>NUCLEOTIDE SEQUENCE</scope>
    <source>
        <strain evidence="1">FL966</strain>
    </source>
</reference>
<name>A0A9N9KA20_9GLOM</name>
<dbReference type="AlphaFoldDB" id="A0A9N9KA20"/>
<keyword evidence="2" id="KW-1185">Reference proteome</keyword>
<evidence type="ECO:0000313" key="2">
    <source>
        <dbReference type="Proteomes" id="UP000789759"/>
    </source>
</evidence>
<feature type="non-terminal residue" evidence="1">
    <location>
        <position position="314"/>
    </location>
</feature>